<gene>
    <name evidence="2" type="ORF">WMW72_18530</name>
</gene>
<proteinExistence type="predicted"/>
<comment type="caution">
    <text evidence="2">The sequence shown here is derived from an EMBL/GenBank/DDBJ whole genome shotgun (WGS) entry which is preliminary data.</text>
</comment>
<name>A0ABU9DPB5_9BACL</name>
<accession>A0ABU9DPB5</accession>
<keyword evidence="3" id="KW-1185">Reference proteome</keyword>
<keyword evidence="1" id="KW-0812">Transmembrane</keyword>
<feature type="transmembrane region" description="Helical" evidence="1">
    <location>
        <begin position="12"/>
        <end position="34"/>
    </location>
</feature>
<keyword evidence="1" id="KW-1133">Transmembrane helix</keyword>
<evidence type="ECO:0000313" key="2">
    <source>
        <dbReference type="EMBL" id="MEK8129903.1"/>
    </source>
</evidence>
<protein>
    <submittedName>
        <fullName evidence="2">Uncharacterized protein</fullName>
    </submittedName>
</protein>
<dbReference type="EMBL" id="JBBPCC010000012">
    <property type="protein sequence ID" value="MEK8129903.1"/>
    <property type="molecule type" value="Genomic_DNA"/>
</dbReference>
<sequence>MSGSIGKKDTDALSFGGLFYLLYDEVGTLVWMVALQQLLDLINEVANKAGMKLSALIKRQLGQWIAVLPNYIRAC</sequence>
<evidence type="ECO:0000313" key="3">
    <source>
        <dbReference type="Proteomes" id="UP001469365"/>
    </source>
</evidence>
<dbReference type="Proteomes" id="UP001469365">
    <property type="component" value="Unassembled WGS sequence"/>
</dbReference>
<evidence type="ECO:0000256" key="1">
    <source>
        <dbReference type="SAM" id="Phobius"/>
    </source>
</evidence>
<keyword evidence="1" id="KW-0472">Membrane</keyword>
<organism evidence="2 3">
    <name type="scientific">Paenibacillus filicis</name>
    <dbReference type="NCBI Taxonomy" id="669464"/>
    <lineage>
        <taxon>Bacteria</taxon>
        <taxon>Bacillati</taxon>
        <taxon>Bacillota</taxon>
        <taxon>Bacilli</taxon>
        <taxon>Bacillales</taxon>
        <taxon>Paenibacillaceae</taxon>
        <taxon>Paenibacillus</taxon>
    </lineage>
</organism>
<reference evidence="2 3" key="1">
    <citation type="submission" date="2024-04" db="EMBL/GenBank/DDBJ databases">
        <title>draft genome sequnece of Paenibacillus filicis.</title>
        <authorList>
            <person name="Kim D.-U."/>
        </authorList>
    </citation>
    <scope>NUCLEOTIDE SEQUENCE [LARGE SCALE GENOMIC DNA]</scope>
    <source>
        <strain evidence="2 3">KACC14197</strain>
    </source>
</reference>